<dbReference type="PANTHER" id="PTHR38790">
    <property type="entry name" value="2EXR DOMAIN-CONTAINING PROTEIN-RELATED"/>
    <property type="match status" value="1"/>
</dbReference>
<reference evidence="2" key="1">
    <citation type="journal article" date="2020" name="Stud. Mycol.">
        <title>101 Dothideomycetes genomes: a test case for predicting lifestyles and emergence of pathogens.</title>
        <authorList>
            <person name="Haridas S."/>
            <person name="Albert R."/>
            <person name="Binder M."/>
            <person name="Bloem J."/>
            <person name="Labutti K."/>
            <person name="Salamov A."/>
            <person name="Andreopoulos B."/>
            <person name="Baker S."/>
            <person name="Barry K."/>
            <person name="Bills G."/>
            <person name="Bluhm B."/>
            <person name="Cannon C."/>
            <person name="Castanera R."/>
            <person name="Culley D."/>
            <person name="Daum C."/>
            <person name="Ezra D."/>
            <person name="Gonzalez J."/>
            <person name="Henrissat B."/>
            <person name="Kuo A."/>
            <person name="Liang C."/>
            <person name="Lipzen A."/>
            <person name="Lutzoni F."/>
            <person name="Magnuson J."/>
            <person name="Mondo S."/>
            <person name="Nolan M."/>
            <person name="Ohm R."/>
            <person name="Pangilinan J."/>
            <person name="Park H.-J."/>
            <person name="Ramirez L."/>
            <person name="Alfaro M."/>
            <person name="Sun H."/>
            <person name="Tritt A."/>
            <person name="Yoshinaga Y."/>
            <person name="Zwiers L.-H."/>
            <person name="Turgeon B."/>
            <person name="Goodwin S."/>
            <person name="Spatafora J."/>
            <person name="Crous P."/>
            <person name="Grigoriev I."/>
        </authorList>
    </citation>
    <scope>NUCLEOTIDE SEQUENCE</scope>
    <source>
        <strain evidence="2">CBS 101060</strain>
    </source>
</reference>
<dbReference type="Proteomes" id="UP000799429">
    <property type="component" value="Unassembled WGS sequence"/>
</dbReference>
<comment type="caution">
    <text evidence="2">The sequence shown here is derived from an EMBL/GenBank/DDBJ whole genome shotgun (WGS) entry which is preliminary data.</text>
</comment>
<feature type="domain" description="DUF7730" evidence="1">
    <location>
        <begin position="2"/>
        <end position="182"/>
    </location>
</feature>
<dbReference type="InterPro" id="IPR056632">
    <property type="entry name" value="DUF7730"/>
</dbReference>
<evidence type="ECO:0000313" key="3">
    <source>
        <dbReference type="Proteomes" id="UP000799429"/>
    </source>
</evidence>
<feature type="non-terminal residue" evidence="2">
    <location>
        <position position="273"/>
    </location>
</feature>
<accession>A0A9P4VRC4</accession>
<organism evidence="2 3">
    <name type="scientific">Patellaria atrata CBS 101060</name>
    <dbReference type="NCBI Taxonomy" id="1346257"/>
    <lineage>
        <taxon>Eukaryota</taxon>
        <taxon>Fungi</taxon>
        <taxon>Dikarya</taxon>
        <taxon>Ascomycota</taxon>
        <taxon>Pezizomycotina</taxon>
        <taxon>Dothideomycetes</taxon>
        <taxon>Dothideomycetes incertae sedis</taxon>
        <taxon>Patellariales</taxon>
        <taxon>Patellariaceae</taxon>
        <taxon>Patellaria</taxon>
    </lineage>
</organism>
<protein>
    <recommendedName>
        <fullName evidence="1">DUF7730 domain-containing protein</fullName>
    </recommendedName>
</protein>
<evidence type="ECO:0000259" key="1">
    <source>
        <dbReference type="Pfam" id="PF24864"/>
    </source>
</evidence>
<dbReference type="Pfam" id="PF24864">
    <property type="entry name" value="DUF7730"/>
    <property type="match status" value="1"/>
</dbReference>
<sequence>KKKTSPLLAIPGELRNKIYAYIYDTHIVVEMLSSRDRKERSSLIKPKATICTSSTVDKPRPRWSPPLQQRTKPIETRGTLFRPTLAGLLLTCKQLNIEASVFFYAQTTFQFYTLNRLDNFLKVPTASTLALVNHLKLDFNTYGHPGETQWERYKEAHDASLLRIFTLTAQALPGLTTLSLILSVMDRPLRFTLAESWVAPLLAFSTTRNPRLKNVTVSLRSPWTKRKFMGKSAMWKTSVLTHAFFSQAIRRIITGSDEEKALVDYVRFIEQKY</sequence>
<keyword evidence="3" id="KW-1185">Reference proteome</keyword>
<proteinExistence type="predicted"/>
<evidence type="ECO:0000313" key="2">
    <source>
        <dbReference type="EMBL" id="KAF2842786.1"/>
    </source>
</evidence>
<gene>
    <name evidence="2" type="ORF">M501DRAFT_915309</name>
</gene>
<dbReference type="OrthoDB" id="4757095at2759"/>
<dbReference type="AlphaFoldDB" id="A0A9P4VRC4"/>
<name>A0A9P4VRC4_9PEZI</name>
<dbReference type="EMBL" id="MU006089">
    <property type="protein sequence ID" value="KAF2842786.1"/>
    <property type="molecule type" value="Genomic_DNA"/>
</dbReference>
<feature type="non-terminal residue" evidence="2">
    <location>
        <position position="1"/>
    </location>
</feature>
<dbReference type="PANTHER" id="PTHR38790:SF8">
    <property type="entry name" value="F-BOX DOMAIN-CONTAINING PROTEIN"/>
    <property type="match status" value="1"/>
</dbReference>